<dbReference type="PANTHER" id="PTHR12560:SF43">
    <property type="entry name" value="CERAMIDE SYNTHASE 6"/>
    <property type="match status" value="1"/>
</dbReference>
<dbReference type="EMBL" id="JWIN03000005">
    <property type="protein sequence ID" value="KAB1278743.1"/>
    <property type="molecule type" value="Genomic_DNA"/>
</dbReference>
<keyword evidence="2" id="KW-0812">Transmembrane</keyword>
<protein>
    <submittedName>
        <fullName evidence="3">Ceramide synthase 6</fullName>
    </submittedName>
</protein>
<feature type="transmembrane region" description="Helical" evidence="2">
    <location>
        <begin position="60"/>
        <end position="82"/>
    </location>
</feature>
<feature type="region of interest" description="Disordered" evidence="1">
    <location>
        <begin position="91"/>
        <end position="143"/>
    </location>
</feature>
<evidence type="ECO:0000256" key="1">
    <source>
        <dbReference type="SAM" id="MobiDB-lite"/>
    </source>
</evidence>
<accession>A0A5N4E5J6</accession>
<dbReference type="AlphaFoldDB" id="A0A5N4E5J6"/>
<dbReference type="Proteomes" id="UP000299084">
    <property type="component" value="Unassembled WGS sequence"/>
</dbReference>
<comment type="caution">
    <text evidence="3">The sequence shown here is derived from an EMBL/GenBank/DDBJ whole genome shotgun (WGS) entry which is preliminary data.</text>
</comment>
<dbReference type="InterPro" id="IPR016439">
    <property type="entry name" value="Lag1/Lac1-like"/>
</dbReference>
<evidence type="ECO:0000256" key="2">
    <source>
        <dbReference type="SAM" id="Phobius"/>
    </source>
</evidence>
<dbReference type="PANTHER" id="PTHR12560">
    <property type="entry name" value="LONGEVITY ASSURANCE FACTOR 1 LAG1"/>
    <property type="match status" value="1"/>
</dbReference>
<keyword evidence="2" id="KW-1133">Transmembrane helix</keyword>
<evidence type="ECO:0000313" key="3">
    <source>
        <dbReference type="EMBL" id="KAB1278743.1"/>
    </source>
</evidence>
<evidence type="ECO:0000313" key="4">
    <source>
        <dbReference type="Proteomes" id="UP000299084"/>
    </source>
</evidence>
<organism evidence="3 4">
    <name type="scientific">Camelus dromedarius</name>
    <name type="common">Dromedary</name>
    <name type="synonym">Arabian camel</name>
    <dbReference type="NCBI Taxonomy" id="9838"/>
    <lineage>
        <taxon>Eukaryota</taxon>
        <taxon>Metazoa</taxon>
        <taxon>Chordata</taxon>
        <taxon>Craniata</taxon>
        <taxon>Vertebrata</taxon>
        <taxon>Euteleostomi</taxon>
        <taxon>Mammalia</taxon>
        <taxon>Eutheria</taxon>
        <taxon>Laurasiatheria</taxon>
        <taxon>Artiodactyla</taxon>
        <taxon>Tylopoda</taxon>
        <taxon>Camelidae</taxon>
        <taxon>Camelus</taxon>
    </lineage>
</organism>
<proteinExistence type="predicted"/>
<dbReference type="GO" id="GO:0016020">
    <property type="term" value="C:membrane"/>
    <property type="evidence" value="ECO:0007669"/>
    <property type="project" value="GOC"/>
</dbReference>
<reference evidence="3 4" key="1">
    <citation type="journal article" date="2019" name="Mol. Ecol. Resour.">
        <title>Improving Illumina assemblies with Hi-C and long reads: an example with the North African dromedary.</title>
        <authorList>
            <person name="Elbers J.P."/>
            <person name="Rogers M.F."/>
            <person name="Perelman P.L."/>
            <person name="Proskuryakova A.A."/>
            <person name="Serdyukova N.A."/>
            <person name="Johnson W.E."/>
            <person name="Horin P."/>
            <person name="Corander J."/>
            <person name="Murphy D."/>
            <person name="Burger P.A."/>
        </authorList>
    </citation>
    <scope>NUCLEOTIDE SEQUENCE [LARGE SCALE GENOMIC DNA]</scope>
    <source>
        <strain evidence="3">Drom800</strain>
        <tissue evidence="3">Blood</tissue>
    </source>
</reference>
<dbReference type="GO" id="GO:0046513">
    <property type="term" value="P:ceramide biosynthetic process"/>
    <property type="evidence" value="ECO:0007669"/>
    <property type="project" value="InterPro"/>
</dbReference>
<dbReference type="GO" id="GO:0050291">
    <property type="term" value="F:sphingosine N-acyltransferase activity"/>
    <property type="evidence" value="ECO:0007669"/>
    <property type="project" value="InterPro"/>
</dbReference>
<keyword evidence="4" id="KW-1185">Reference proteome</keyword>
<sequence>FVDLLLVNLLLGTKADSYPETVLLRENLLTNTRVVEKSRLWVLNTTLFESWEIVGPYPSWWVFNLLLLLIQGLNCFWSYLIVKIACKAISKGKVSKDDRSDIESSSDEEDSEPPGKSPHTATTTNGTSGTNGYLLSGPCSMDD</sequence>
<name>A0A5N4E5J6_CAMDR</name>
<feature type="compositionally biased region" description="Low complexity" evidence="1">
    <location>
        <begin position="120"/>
        <end position="132"/>
    </location>
</feature>
<feature type="non-terminal residue" evidence="3">
    <location>
        <position position="1"/>
    </location>
</feature>
<keyword evidence="2" id="KW-0472">Membrane</keyword>
<gene>
    <name evidence="3" type="ORF">Cadr_000006922</name>
</gene>
<dbReference type="STRING" id="9838.ENSCDRP00005011781"/>